<feature type="domain" description="Desulfoferrodoxin ferrous iron-binding" evidence="11">
    <location>
        <begin position="56"/>
        <end position="139"/>
    </location>
</feature>
<evidence type="ECO:0000256" key="5">
    <source>
        <dbReference type="ARBA" id="ARBA00022723"/>
    </source>
</evidence>
<evidence type="ECO:0000313" key="14">
    <source>
        <dbReference type="Proteomes" id="UP000003340"/>
    </source>
</evidence>
<proteinExistence type="inferred from homology"/>
<sequence length="141" mass="15545">MVPAIKELEKESIKMSKKLDLYKCSRCGNVALLLSNAGVPLICCHEEMKAIEPNTTDAAQEKHVPVISREGTVVNVSVGSTMHPMTEEHSIQWIAVVQGQNLLVKWLSPNEQPVASFSVQPGEEITVYEYCNLHGVWSAKA</sequence>
<dbReference type="InterPro" id="IPR036073">
    <property type="entry name" value="Desulfoferrodoxin_Fe-bd_dom_sf"/>
</dbReference>
<comment type="function">
    <text evidence="8">Catalyzes the one-electron reduction of superoxide anion radical to hydrogen peroxide at a nonheme ferrous iron center. Plays a fundamental role in case of oxidative stress via its superoxide detoxification activity.</text>
</comment>
<dbReference type="AlphaFoldDB" id="C0EAV2"/>
<dbReference type="EMBL" id="ACEC01000035">
    <property type="protein sequence ID" value="EEG31420.1"/>
    <property type="molecule type" value="Genomic_DNA"/>
</dbReference>
<dbReference type="PANTHER" id="PTHR36541">
    <property type="entry name" value="SUPEROXIDE REDUCTASE-RELATED"/>
    <property type="match status" value="1"/>
</dbReference>
<feature type="domain" description="Desulfoferrodoxin N-terminal" evidence="12">
    <location>
        <begin position="17"/>
        <end position="50"/>
    </location>
</feature>
<keyword evidence="14" id="KW-1185">Reference proteome</keyword>
<keyword evidence="4" id="KW-0813">Transport</keyword>
<dbReference type="STRING" id="537013.CLOSTMETH_00969"/>
<evidence type="ECO:0000256" key="10">
    <source>
        <dbReference type="ARBA" id="ARBA00047448"/>
    </source>
</evidence>
<comment type="caution">
    <text evidence="13">The sequence shown here is derived from an EMBL/GenBank/DDBJ whole genome shotgun (WGS) entry which is preliminary data.</text>
</comment>
<comment type="similarity">
    <text evidence="1">Belongs to the desulfoferrodoxin family.</text>
</comment>
<dbReference type="Gene3D" id="2.60.40.730">
    <property type="entry name" value="SOR catalytic domain"/>
    <property type="match status" value="1"/>
</dbReference>
<reference evidence="13 14" key="1">
    <citation type="submission" date="2009-01" db="EMBL/GenBank/DDBJ databases">
        <authorList>
            <person name="Fulton L."/>
            <person name="Clifton S."/>
            <person name="Fulton B."/>
            <person name="Xu J."/>
            <person name="Minx P."/>
            <person name="Pepin K.H."/>
            <person name="Johnson M."/>
            <person name="Bhonagiri V."/>
            <person name="Nash W.E."/>
            <person name="Mardis E.R."/>
            <person name="Wilson R.K."/>
        </authorList>
    </citation>
    <scope>NUCLEOTIDE SEQUENCE [LARGE SCALE GENOMIC DNA]</scope>
    <source>
        <strain evidence="13 14">DSM 5476</strain>
    </source>
</reference>
<dbReference type="InterPro" id="IPR038094">
    <property type="entry name" value="Desulfoferrodoxin_N_sf"/>
</dbReference>
<dbReference type="EC" id="1.15.1.2" evidence="2"/>
<comment type="catalytic activity">
    <reaction evidence="10">
        <text>reduced [rubredoxin] + superoxide + 2 H(+) = oxidized [rubredoxin] + H2O2</text>
        <dbReference type="Rhea" id="RHEA:21324"/>
        <dbReference type="Rhea" id="RHEA-COMP:10302"/>
        <dbReference type="Rhea" id="RHEA-COMP:10303"/>
        <dbReference type="ChEBI" id="CHEBI:15378"/>
        <dbReference type="ChEBI" id="CHEBI:16240"/>
        <dbReference type="ChEBI" id="CHEBI:18421"/>
        <dbReference type="ChEBI" id="CHEBI:29033"/>
        <dbReference type="ChEBI" id="CHEBI:29034"/>
        <dbReference type="EC" id="1.15.1.2"/>
    </reaction>
</comment>
<organism evidence="13 14">
    <name type="scientific">[Clostridium] methylpentosum DSM 5476</name>
    <dbReference type="NCBI Taxonomy" id="537013"/>
    <lineage>
        <taxon>Bacteria</taxon>
        <taxon>Bacillati</taxon>
        <taxon>Bacillota</taxon>
        <taxon>Clostridia</taxon>
        <taxon>Eubacteriales</taxon>
        <taxon>Oscillospiraceae</taxon>
        <taxon>Oscillospiraceae incertae sedis</taxon>
    </lineage>
</organism>
<accession>C0EAV2</accession>
<evidence type="ECO:0000259" key="12">
    <source>
        <dbReference type="Pfam" id="PF06397"/>
    </source>
</evidence>
<name>C0EAV2_9FIRM</name>
<dbReference type="GO" id="GO:0050605">
    <property type="term" value="F:superoxide reductase activity"/>
    <property type="evidence" value="ECO:0007669"/>
    <property type="project" value="UniProtKB-EC"/>
</dbReference>
<dbReference type="SUPFAM" id="SSF57802">
    <property type="entry name" value="Rubredoxin-like"/>
    <property type="match status" value="1"/>
</dbReference>
<keyword evidence="7" id="KW-0408">Iron</keyword>
<dbReference type="eggNOG" id="COG2033">
    <property type="taxonomic scope" value="Bacteria"/>
</dbReference>
<dbReference type="GO" id="GO:0005506">
    <property type="term" value="F:iron ion binding"/>
    <property type="evidence" value="ECO:0007669"/>
    <property type="project" value="InterPro"/>
</dbReference>
<dbReference type="PANTHER" id="PTHR36541:SF1">
    <property type="entry name" value="SUPEROXIDE REDUCTASE-RELATED"/>
    <property type="match status" value="1"/>
</dbReference>
<evidence type="ECO:0000313" key="13">
    <source>
        <dbReference type="EMBL" id="EEG31420.1"/>
    </source>
</evidence>
<dbReference type="HOGENOM" id="CLU_118960_1_0_9"/>
<keyword evidence="6" id="KW-0249">Electron transport</keyword>
<evidence type="ECO:0000256" key="9">
    <source>
        <dbReference type="ARBA" id="ARBA00031398"/>
    </source>
</evidence>
<gene>
    <name evidence="13" type="ORF">CLOSTMETH_00969</name>
</gene>
<evidence type="ECO:0000256" key="3">
    <source>
        <dbReference type="ARBA" id="ARBA00014839"/>
    </source>
</evidence>
<evidence type="ECO:0000256" key="1">
    <source>
        <dbReference type="ARBA" id="ARBA00005941"/>
    </source>
</evidence>
<evidence type="ECO:0000256" key="4">
    <source>
        <dbReference type="ARBA" id="ARBA00022448"/>
    </source>
</evidence>
<protein>
    <recommendedName>
        <fullName evidence="3">Desulfoferrodoxin</fullName>
        <ecNumber evidence="2">1.15.1.2</ecNumber>
    </recommendedName>
    <alternativeName>
        <fullName evidence="9">Superoxide reductase</fullName>
    </alternativeName>
</protein>
<evidence type="ECO:0000256" key="2">
    <source>
        <dbReference type="ARBA" id="ARBA00012679"/>
    </source>
</evidence>
<evidence type="ECO:0000256" key="8">
    <source>
        <dbReference type="ARBA" id="ARBA00024690"/>
    </source>
</evidence>
<dbReference type="InterPro" id="IPR051233">
    <property type="entry name" value="Desulfoferrodoxin_SOR"/>
</dbReference>
<dbReference type="SUPFAM" id="SSF49367">
    <property type="entry name" value="Superoxide reductase-like"/>
    <property type="match status" value="1"/>
</dbReference>
<dbReference type="InterPro" id="IPR002742">
    <property type="entry name" value="Desulfoferrodoxin_Fe-bd_dom"/>
</dbReference>
<reference evidence="13 14" key="2">
    <citation type="submission" date="2009-02" db="EMBL/GenBank/DDBJ databases">
        <title>Draft genome sequence of Clostridium methylpentosum (DSM 5476).</title>
        <authorList>
            <person name="Sudarsanam P."/>
            <person name="Ley R."/>
            <person name="Guruge J."/>
            <person name="Turnbaugh P.J."/>
            <person name="Mahowald M."/>
            <person name="Liep D."/>
            <person name="Gordon J."/>
        </authorList>
    </citation>
    <scope>NUCLEOTIDE SEQUENCE [LARGE SCALE GENOMIC DNA]</scope>
    <source>
        <strain evidence="13 14">DSM 5476</strain>
    </source>
</reference>
<dbReference type="Pfam" id="PF01880">
    <property type="entry name" value="Desulfoferrodox"/>
    <property type="match status" value="1"/>
</dbReference>
<dbReference type="NCBIfam" id="TIGR00332">
    <property type="entry name" value="neela_ferrous"/>
    <property type="match status" value="1"/>
</dbReference>
<evidence type="ECO:0000256" key="7">
    <source>
        <dbReference type="ARBA" id="ARBA00023004"/>
    </source>
</evidence>
<evidence type="ECO:0000259" key="11">
    <source>
        <dbReference type="Pfam" id="PF01880"/>
    </source>
</evidence>
<dbReference type="InterPro" id="IPR004462">
    <property type="entry name" value="Desulfoferrodoxin_N"/>
</dbReference>
<dbReference type="Pfam" id="PF06397">
    <property type="entry name" value="Desulfoferrod_N"/>
    <property type="match status" value="1"/>
</dbReference>
<dbReference type="Gene3D" id="2.20.28.100">
    <property type="entry name" value="Desulphoferrodoxin, N-terminal domain"/>
    <property type="match status" value="1"/>
</dbReference>
<evidence type="ECO:0000256" key="6">
    <source>
        <dbReference type="ARBA" id="ARBA00022982"/>
    </source>
</evidence>
<dbReference type="Proteomes" id="UP000003340">
    <property type="component" value="Unassembled WGS sequence"/>
</dbReference>
<keyword evidence="5" id="KW-0479">Metal-binding</keyword>